<evidence type="ECO:0000256" key="1">
    <source>
        <dbReference type="SAM" id="MobiDB-lite"/>
    </source>
</evidence>
<accession>M3XT28</accession>
<dbReference type="InParanoid" id="M3XT28"/>
<evidence type="ECO:0000313" key="2">
    <source>
        <dbReference type="Ensembl" id="ENSMPUP00000002228.1"/>
    </source>
</evidence>
<name>M3XT28_MUSPF</name>
<feature type="region of interest" description="Disordered" evidence="1">
    <location>
        <begin position="29"/>
        <end position="52"/>
    </location>
</feature>
<reference evidence="2" key="1">
    <citation type="submission" date="2024-06" db="UniProtKB">
        <authorList>
            <consortium name="Ensembl"/>
        </authorList>
    </citation>
    <scope>IDENTIFICATION</scope>
</reference>
<sequence length="222" mass="24090">MGILVLRRLRRKMLEGRRAAPLCERRLDFRTRAPSEQPQELRSRPRAWEREPVSGFPSAAAAAFKPPEAGGETGWPSFLGLSRFSSLVTQPAGCPVHLSVRPPVRPSVHSAAGLPWGCAKLRPVKPGTARGELSTGEQEAPSMTRWPLWGLFLGSPCGTSGPPDRVKEPRLTSREAEGLRVCVRLSVLGAVTPDLRPEPMPPAPPLACTLTARYGDVHVQST</sequence>
<dbReference type="EMBL" id="AEYP01037477">
    <property type="status" value="NOT_ANNOTATED_CDS"/>
    <property type="molecule type" value="Genomic_DNA"/>
</dbReference>
<organism evidence="2">
    <name type="scientific">Mustela putorius furo</name>
    <name type="common">European domestic ferret</name>
    <name type="synonym">Mustela furo</name>
    <dbReference type="NCBI Taxonomy" id="9669"/>
    <lineage>
        <taxon>Eukaryota</taxon>
        <taxon>Metazoa</taxon>
        <taxon>Chordata</taxon>
        <taxon>Craniata</taxon>
        <taxon>Vertebrata</taxon>
        <taxon>Euteleostomi</taxon>
        <taxon>Mammalia</taxon>
        <taxon>Eutheria</taxon>
        <taxon>Laurasiatheria</taxon>
        <taxon>Carnivora</taxon>
        <taxon>Caniformia</taxon>
        <taxon>Musteloidea</taxon>
        <taxon>Mustelidae</taxon>
        <taxon>Mustelinae</taxon>
        <taxon>Mustela</taxon>
    </lineage>
</organism>
<dbReference type="Ensembl" id="ENSMPUT00000002274.1">
    <property type="protein sequence ID" value="ENSMPUP00000002228.1"/>
    <property type="gene ID" value="ENSMPUG00000002252.1"/>
</dbReference>
<protein>
    <submittedName>
        <fullName evidence="2">Uncharacterized protein</fullName>
    </submittedName>
</protein>
<dbReference type="HOGENOM" id="CLU_1245002_0_0_1"/>
<proteinExistence type="predicted"/>
<dbReference type="AlphaFoldDB" id="M3XT28"/>